<gene>
    <name evidence="1" type="ORF">Bccel_4300</name>
</gene>
<dbReference type="EMBL" id="LGTC01000001">
    <property type="protein sequence ID" value="KNY29026.1"/>
    <property type="molecule type" value="Genomic_DNA"/>
</dbReference>
<organism evidence="1 2">
    <name type="scientific">Pseudobacteroides cellulosolvens ATCC 35603 = DSM 2933</name>
    <dbReference type="NCBI Taxonomy" id="398512"/>
    <lineage>
        <taxon>Bacteria</taxon>
        <taxon>Bacillati</taxon>
        <taxon>Bacillota</taxon>
        <taxon>Clostridia</taxon>
        <taxon>Eubacteriales</taxon>
        <taxon>Oscillospiraceae</taxon>
        <taxon>Pseudobacteroides</taxon>
    </lineage>
</organism>
<accession>A0A0L6JT51</accession>
<protein>
    <submittedName>
        <fullName evidence="1">Uncharacterized protein</fullName>
    </submittedName>
</protein>
<dbReference type="STRING" id="398512.Bccel_4300"/>
<dbReference type="RefSeq" id="WP_036937279.1">
    <property type="nucleotide sequence ID" value="NZ_JQKC01000005.1"/>
</dbReference>
<reference evidence="2" key="1">
    <citation type="submission" date="2015-07" db="EMBL/GenBank/DDBJ databases">
        <title>Near-Complete Genome Sequence of the Cellulolytic Bacterium Bacteroides (Pseudobacteroides) cellulosolvens ATCC 35603.</title>
        <authorList>
            <person name="Dassa B."/>
            <person name="Utturkar S.M."/>
            <person name="Klingeman D.M."/>
            <person name="Hurt R.A."/>
            <person name="Keller M."/>
            <person name="Xu J."/>
            <person name="Reddy Y.H.K."/>
            <person name="Borovok I."/>
            <person name="Grinberg I.R."/>
            <person name="Lamed R."/>
            <person name="Zhivin O."/>
            <person name="Bayer E.A."/>
            <person name="Brown S.D."/>
        </authorList>
    </citation>
    <scope>NUCLEOTIDE SEQUENCE [LARGE SCALE GENOMIC DNA]</scope>
    <source>
        <strain evidence="2">DSM 2933</strain>
    </source>
</reference>
<dbReference type="AlphaFoldDB" id="A0A0L6JT51"/>
<dbReference type="Proteomes" id="UP000036923">
    <property type="component" value="Unassembled WGS sequence"/>
</dbReference>
<comment type="caution">
    <text evidence="1">The sequence shown here is derived from an EMBL/GenBank/DDBJ whole genome shotgun (WGS) entry which is preliminary data.</text>
</comment>
<dbReference type="OrthoDB" id="2080165at2"/>
<keyword evidence="2" id="KW-1185">Reference proteome</keyword>
<evidence type="ECO:0000313" key="1">
    <source>
        <dbReference type="EMBL" id="KNY29026.1"/>
    </source>
</evidence>
<sequence length="205" mass="22370">MGSVAGRVGGVFVQTEDAPEVFTDEAAAPDLSLTRYTISDSAKRYWDKNLPVTVKVNGEVQFSGYQLEHCGGVVVFDEAKDGDDVVLISGSALVVEQHGGFFNWSAELGMETPETTTFMSNGWKEYISSVKEYSASAESYWGDEEFFSRLGQEVIIALYIDTTASKTRYEGYGIISSDGIETAADDVVNDSIEIQGVGPLYYREG</sequence>
<name>A0A0L6JT51_9FIRM</name>
<proteinExistence type="predicted"/>
<evidence type="ECO:0000313" key="2">
    <source>
        <dbReference type="Proteomes" id="UP000036923"/>
    </source>
</evidence>